<name>A0A183AX01_9TREM</name>
<gene>
    <name evidence="1" type="ORF">ECPE_LOCUS11486</name>
</gene>
<dbReference type="AlphaFoldDB" id="A0A183AX01"/>
<keyword evidence="2" id="KW-1185">Reference proteome</keyword>
<protein>
    <submittedName>
        <fullName evidence="3">CUB domain-containing protein</fullName>
    </submittedName>
</protein>
<evidence type="ECO:0000313" key="2">
    <source>
        <dbReference type="Proteomes" id="UP000272942"/>
    </source>
</evidence>
<dbReference type="Proteomes" id="UP000272942">
    <property type="component" value="Unassembled WGS sequence"/>
</dbReference>
<dbReference type="EMBL" id="UZAN01050929">
    <property type="protein sequence ID" value="VDP88564.1"/>
    <property type="molecule type" value="Genomic_DNA"/>
</dbReference>
<sequence length="170" mass="18958">MTAVPLSATWGCARQHTTLLSGKLAYRNGTHRVALWLRDLANDYPSSTTAYGRSIIDENVTLIIRHGIGGHNPVSRALTQPGQYNELARGTTMLILMEMTGLWPLISYKLSFKTSGCGGILRDTCFFANPGYPKRIEAGDMCVWLYRSTQSRVQFELIKINVSPLDQFTD</sequence>
<dbReference type="WBParaSite" id="ECPE_0001152101-mRNA-1">
    <property type="protein sequence ID" value="ECPE_0001152101-mRNA-1"/>
    <property type="gene ID" value="ECPE_0001152101"/>
</dbReference>
<proteinExistence type="predicted"/>
<organism evidence="3">
    <name type="scientific">Echinostoma caproni</name>
    <dbReference type="NCBI Taxonomy" id="27848"/>
    <lineage>
        <taxon>Eukaryota</taxon>
        <taxon>Metazoa</taxon>
        <taxon>Spiralia</taxon>
        <taxon>Lophotrochozoa</taxon>
        <taxon>Platyhelminthes</taxon>
        <taxon>Trematoda</taxon>
        <taxon>Digenea</taxon>
        <taxon>Plagiorchiida</taxon>
        <taxon>Echinostomata</taxon>
        <taxon>Echinostomatoidea</taxon>
        <taxon>Echinostomatidae</taxon>
        <taxon>Echinostoma</taxon>
    </lineage>
</organism>
<reference evidence="3" key="1">
    <citation type="submission" date="2016-06" db="UniProtKB">
        <authorList>
            <consortium name="WormBaseParasite"/>
        </authorList>
    </citation>
    <scope>IDENTIFICATION</scope>
</reference>
<accession>A0A183AX01</accession>
<evidence type="ECO:0000313" key="1">
    <source>
        <dbReference type="EMBL" id="VDP88564.1"/>
    </source>
</evidence>
<evidence type="ECO:0000313" key="3">
    <source>
        <dbReference type="WBParaSite" id="ECPE_0001152101-mRNA-1"/>
    </source>
</evidence>
<dbReference type="OrthoDB" id="291007at2759"/>
<reference evidence="1 2" key="2">
    <citation type="submission" date="2018-11" db="EMBL/GenBank/DDBJ databases">
        <authorList>
            <consortium name="Pathogen Informatics"/>
        </authorList>
    </citation>
    <scope>NUCLEOTIDE SEQUENCE [LARGE SCALE GENOMIC DNA]</scope>
    <source>
        <strain evidence="1 2">Egypt</strain>
    </source>
</reference>